<dbReference type="InterPro" id="IPR005545">
    <property type="entry name" value="YCII"/>
</dbReference>
<sequence>MKYMLLIYGNDETWAQMEAVGMDAVYARHRELVAELEATGELVATQGLTTVDARVVRVQGGVPVVTDGPFTEAKELLAGYYLVDCSRERAVELAARLPEAVWSPIEVRAVMDEAIPE</sequence>
<dbReference type="Pfam" id="PF03795">
    <property type="entry name" value="YCII"/>
    <property type="match status" value="1"/>
</dbReference>
<protein>
    <recommendedName>
        <fullName evidence="2">YCII-related domain-containing protein</fullName>
    </recommendedName>
</protein>
<dbReference type="PANTHER" id="PTHR35174:SF3">
    <property type="entry name" value="BLL7171 PROTEIN"/>
    <property type="match status" value="1"/>
</dbReference>
<dbReference type="InterPro" id="IPR011008">
    <property type="entry name" value="Dimeric_a/b-barrel"/>
</dbReference>
<comment type="caution">
    <text evidence="4">The sequence shown here is derived from an EMBL/GenBank/DDBJ whole genome shotgun (WGS) entry which is preliminary data.</text>
</comment>
<proteinExistence type="inferred from homology"/>
<evidence type="ECO:0000259" key="2">
    <source>
        <dbReference type="Pfam" id="PF03795"/>
    </source>
</evidence>
<feature type="domain" description="YCII-related" evidence="2">
    <location>
        <begin position="1"/>
        <end position="112"/>
    </location>
</feature>
<dbReference type="EMBL" id="JACHKF010000001">
    <property type="protein sequence ID" value="MBB6569240.1"/>
    <property type="molecule type" value="Genomic_DNA"/>
</dbReference>
<evidence type="ECO:0000313" key="3">
    <source>
        <dbReference type="EMBL" id="MBB6569240.1"/>
    </source>
</evidence>
<dbReference type="Proteomes" id="UP000534306">
    <property type="component" value="Unassembled WGS sequence"/>
</dbReference>
<keyword evidence="5" id="KW-1185">Reference proteome</keyword>
<dbReference type="Proteomes" id="UP000553957">
    <property type="component" value="Unassembled WGS sequence"/>
</dbReference>
<dbReference type="PANTHER" id="PTHR35174">
    <property type="entry name" value="BLL7171 PROTEIN-RELATED"/>
    <property type="match status" value="1"/>
</dbReference>
<dbReference type="SUPFAM" id="SSF54909">
    <property type="entry name" value="Dimeric alpha+beta barrel"/>
    <property type="match status" value="1"/>
</dbReference>
<accession>A0A7Y4KYB8</accession>
<dbReference type="AlphaFoldDB" id="A0A7Y4KYB8"/>
<organism evidence="4 5">
    <name type="scientific">Kribbella sandramycini</name>
    <dbReference type="NCBI Taxonomy" id="60450"/>
    <lineage>
        <taxon>Bacteria</taxon>
        <taxon>Bacillati</taxon>
        <taxon>Actinomycetota</taxon>
        <taxon>Actinomycetes</taxon>
        <taxon>Propionibacteriales</taxon>
        <taxon>Kribbellaceae</taxon>
        <taxon>Kribbella</taxon>
    </lineage>
</organism>
<gene>
    <name evidence="3" type="ORF">HNR71_004877</name>
    <name evidence="4" type="ORF">HPO96_11735</name>
</gene>
<evidence type="ECO:0000313" key="6">
    <source>
        <dbReference type="Proteomes" id="UP000553957"/>
    </source>
</evidence>
<reference evidence="4 5" key="1">
    <citation type="submission" date="2020-05" db="EMBL/GenBank/DDBJ databases">
        <title>Genome sequence of Kribbella sandramycini ATCC 39419.</title>
        <authorList>
            <person name="Maclea K.S."/>
            <person name="Fair J.L."/>
        </authorList>
    </citation>
    <scope>NUCLEOTIDE SEQUENCE [LARGE SCALE GENOMIC DNA]</scope>
    <source>
        <strain evidence="4 5">ATCC 39419</strain>
    </source>
</reference>
<comment type="similarity">
    <text evidence="1">Belongs to the YciI family.</text>
</comment>
<dbReference type="RefSeq" id="WP_171673386.1">
    <property type="nucleotide sequence ID" value="NZ_BAAAGT010000002.1"/>
</dbReference>
<name>A0A7Y4KYB8_9ACTN</name>
<evidence type="ECO:0000313" key="5">
    <source>
        <dbReference type="Proteomes" id="UP000534306"/>
    </source>
</evidence>
<dbReference type="Gene3D" id="3.30.70.1060">
    <property type="entry name" value="Dimeric alpha+beta barrel"/>
    <property type="match status" value="1"/>
</dbReference>
<dbReference type="EMBL" id="JABJRC010000002">
    <property type="protein sequence ID" value="NOL40919.1"/>
    <property type="molecule type" value="Genomic_DNA"/>
</dbReference>
<reference evidence="3 6" key="2">
    <citation type="submission" date="2020-08" db="EMBL/GenBank/DDBJ databases">
        <title>Sequencing the genomes of 1000 actinobacteria strains.</title>
        <authorList>
            <person name="Klenk H.-P."/>
        </authorList>
    </citation>
    <scope>NUCLEOTIDE SEQUENCE [LARGE SCALE GENOMIC DNA]</scope>
    <source>
        <strain evidence="3 6">DSM 15626</strain>
    </source>
</reference>
<evidence type="ECO:0000256" key="1">
    <source>
        <dbReference type="ARBA" id="ARBA00007689"/>
    </source>
</evidence>
<evidence type="ECO:0000313" key="4">
    <source>
        <dbReference type="EMBL" id="NOL40919.1"/>
    </source>
</evidence>